<keyword evidence="2" id="KW-1185">Reference proteome</keyword>
<comment type="caution">
    <text evidence="1">The sequence shown here is derived from an EMBL/GenBank/DDBJ whole genome shotgun (WGS) entry which is preliminary data.</text>
</comment>
<evidence type="ECO:0008006" key="3">
    <source>
        <dbReference type="Google" id="ProtNLM"/>
    </source>
</evidence>
<sequence length="59" mass="6745">MDKEKAQALQVTKEIVVKFIEVGRVSPQNFQEFFPAIYERVRETLREDAGGAESGETRD</sequence>
<dbReference type="OrthoDB" id="9801073at2"/>
<gene>
    <name evidence="1" type="ORF">DPQ33_07725</name>
</gene>
<evidence type="ECO:0000313" key="1">
    <source>
        <dbReference type="EMBL" id="TVM18023.1"/>
    </source>
</evidence>
<reference evidence="1 2" key="1">
    <citation type="submission" date="2018-06" db="EMBL/GenBank/DDBJ databases">
        <title>Complete genome of Desulfovibrio indonesiensis P37SLT.</title>
        <authorList>
            <person name="Crispim J.S."/>
            <person name="Vidigal P.M.P."/>
            <person name="Silva L.C.F."/>
            <person name="Laguardia C.N."/>
            <person name="Araujo L.C."/>
            <person name="Dias R.S."/>
            <person name="Sousa M.P."/>
            <person name="Paula S.O."/>
            <person name="Silva C."/>
        </authorList>
    </citation>
    <scope>NUCLEOTIDE SEQUENCE [LARGE SCALE GENOMIC DNA]</scope>
    <source>
        <strain evidence="1 2">P37SLT</strain>
    </source>
</reference>
<evidence type="ECO:0000313" key="2">
    <source>
        <dbReference type="Proteomes" id="UP000448292"/>
    </source>
</evidence>
<dbReference type="AlphaFoldDB" id="A0A7M3MGZ8"/>
<dbReference type="EMBL" id="QMIE01000005">
    <property type="protein sequence ID" value="TVM18023.1"/>
    <property type="molecule type" value="Genomic_DNA"/>
</dbReference>
<accession>A0A7M3MGZ8</accession>
<dbReference type="Proteomes" id="UP000448292">
    <property type="component" value="Unassembled WGS sequence"/>
</dbReference>
<name>A0A7M3MGZ8_9BACT</name>
<dbReference type="RefSeq" id="WP_144302640.1">
    <property type="nucleotide sequence ID" value="NZ_QMIE01000005.1"/>
</dbReference>
<proteinExistence type="predicted"/>
<protein>
    <recommendedName>
        <fullName evidence="3">Conjugal transfer protein TraB</fullName>
    </recommendedName>
</protein>
<organism evidence="1 2">
    <name type="scientific">Oceanidesulfovibrio indonesiensis</name>
    <dbReference type="NCBI Taxonomy" id="54767"/>
    <lineage>
        <taxon>Bacteria</taxon>
        <taxon>Pseudomonadati</taxon>
        <taxon>Thermodesulfobacteriota</taxon>
        <taxon>Desulfovibrionia</taxon>
        <taxon>Desulfovibrionales</taxon>
        <taxon>Desulfovibrionaceae</taxon>
        <taxon>Oceanidesulfovibrio</taxon>
    </lineage>
</organism>